<dbReference type="PANTHER" id="PTHR42928:SF5">
    <property type="entry name" value="BLR1237 PROTEIN"/>
    <property type="match status" value="1"/>
</dbReference>
<dbReference type="InterPro" id="IPR042100">
    <property type="entry name" value="Bug_dom1"/>
</dbReference>
<dbReference type="Gene3D" id="3.40.190.10">
    <property type="entry name" value="Periplasmic binding protein-like II"/>
    <property type="match status" value="1"/>
</dbReference>
<dbReference type="SUPFAM" id="SSF53850">
    <property type="entry name" value="Periplasmic binding protein-like II"/>
    <property type="match status" value="1"/>
</dbReference>
<evidence type="ECO:0000256" key="2">
    <source>
        <dbReference type="SAM" id="SignalP"/>
    </source>
</evidence>
<sequence length="324" mass="34050">MKRRSLLGIAMLGLCSAAGTVRADSPQYPDRPIRLVLGFPPGGSSDVVARLLAKHLTEQMKVAVVVENKPGAGASIAAMEVARSRPDGYTLLYATSSVVLTPSLHKVPPFNPITDFEAISLVATAPLVMVVNPAFPAKDVSEFIAYARSHRGMPYATTGIGINSHLAGAQFDRAFSLGMTPVSYRGGAPAMTDVAGGHVSMMFNVITDTLPQIKAGKVRALAVLSATRSPSLPDVPTLAEATSHAGLEVGAWHAILGPKGMPSDVVARLQREIGIAVNDPSFKARLADLGSESLPGDSTVAASYMKAEYEKWGKLIHNLKISAD</sequence>
<reference evidence="4" key="1">
    <citation type="submission" date="2017-05" db="EMBL/GenBank/DDBJ databases">
        <title>Complete and WGS of Bordetella genogroups.</title>
        <authorList>
            <person name="Spilker T."/>
            <person name="Lipuma J."/>
        </authorList>
    </citation>
    <scope>NUCLEOTIDE SEQUENCE [LARGE SCALE GENOMIC DNA]</scope>
    <source>
        <strain evidence="4">AU8856</strain>
    </source>
</reference>
<feature type="signal peptide" evidence="2">
    <location>
        <begin position="1"/>
        <end position="23"/>
    </location>
</feature>
<organism evidence="3 4">
    <name type="scientific">Bordetella genomosp. 11</name>
    <dbReference type="NCBI Taxonomy" id="1416808"/>
    <lineage>
        <taxon>Bacteria</taxon>
        <taxon>Pseudomonadati</taxon>
        <taxon>Pseudomonadota</taxon>
        <taxon>Betaproteobacteria</taxon>
        <taxon>Burkholderiales</taxon>
        <taxon>Alcaligenaceae</taxon>
        <taxon>Bordetella</taxon>
    </lineage>
</organism>
<dbReference type="InterPro" id="IPR005064">
    <property type="entry name" value="BUG"/>
</dbReference>
<dbReference type="Proteomes" id="UP000215767">
    <property type="component" value="Unassembled WGS sequence"/>
</dbReference>
<dbReference type="PANTHER" id="PTHR42928">
    <property type="entry name" value="TRICARBOXYLATE-BINDING PROTEIN"/>
    <property type="match status" value="1"/>
</dbReference>
<dbReference type="Pfam" id="PF03401">
    <property type="entry name" value="TctC"/>
    <property type="match status" value="1"/>
</dbReference>
<gene>
    <name evidence="3" type="ORF">CAL28_21485</name>
</gene>
<name>A0A261UKM0_9BORD</name>
<dbReference type="RefSeq" id="WP_094843210.1">
    <property type="nucleotide sequence ID" value="NZ_NEVS01000004.1"/>
</dbReference>
<dbReference type="PIRSF" id="PIRSF017082">
    <property type="entry name" value="YflP"/>
    <property type="match status" value="1"/>
</dbReference>
<evidence type="ECO:0000313" key="4">
    <source>
        <dbReference type="Proteomes" id="UP000215767"/>
    </source>
</evidence>
<dbReference type="Gene3D" id="3.40.190.150">
    <property type="entry name" value="Bordetella uptake gene, domain 1"/>
    <property type="match status" value="1"/>
</dbReference>
<accession>A0A261UKM0</accession>
<keyword evidence="4" id="KW-1185">Reference proteome</keyword>
<protein>
    <recommendedName>
        <fullName evidence="5">ABC transporter substrate-binding protein</fullName>
    </recommendedName>
</protein>
<keyword evidence="2" id="KW-0732">Signal</keyword>
<evidence type="ECO:0000313" key="3">
    <source>
        <dbReference type="EMBL" id="OZI61820.1"/>
    </source>
</evidence>
<evidence type="ECO:0008006" key="5">
    <source>
        <dbReference type="Google" id="ProtNLM"/>
    </source>
</evidence>
<evidence type="ECO:0000256" key="1">
    <source>
        <dbReference type="ARBA" id="ARBA00006987"/>
    </source>
</evidence>
<comment type="similarity">
    <text evidence="1">Belongs to the UPF0065 (bug) family.</text>
</comment>
<feature type="chain" id="PRO_5012085533" description="ABC transporter substrate-binding protein" evidence="2">
    <location>
        <begin position="24"/>
        <end position="324"/>
    </location>
</feature>
<comment type="caution">
    <text evidence="3">The sequence shown here is derived from an EMBL/GenBank/DDBJ whole genome shotgun (WGS) entry which is preliminary data.</text>
</comment>
<proteinExistence type="inferred from homology"/>
<dbReference type="AlphaFoldDB" id="A0A261UKM0"/>
<dbReference type="EMBL" id="NEVS01000004">
    <property type="protein sequence ID" value="OZI61820.1"/>
    <property type="molecule type" value="Genomic_DNA"/>
</dbReference>
<dbReference type="CDD" id="cd07012">
    <property type="entry name" value="PBP2_Bug_TTT"/>
    <property type="match status" value="1"/>
</dbReference>
<dbReference type="OrthoDB" id="9780943at2"/>